<comment type="caution">
    <text evidence="2">The sequence shown here is derived from an EMBL/GenBank/DDBJ whole genome shotgun (WGS) entry which is preliminary data.</text>
</comment>
<protein>
    <submittedName>
        <fullName evidence="2">Uncharacterized protein</fullName>
    </submittedName>
</protein>
<proteinExistence type="predicted"/>
<keyword evidence="1" id="KW-0812">Transmembrane</keyword>
<keyword evidence="1" id="KW-0472">Membrane</keyword>
<reference evidence="2 3" key="1">
    <citation type="submission" date="2018-10" db="EMBL/GenBank/DDBJ databases">
        <title>Sequencing the genomes of 1000 actinobacteria strains.</title>
        <authorList>
            <person name="Klenk H.-P."/>
        </authorList>
    </citation>
    <scope>NUCLEOTIDE SEQUENCE [LARGE SCALE GENOMIC DNA]</scope>
    <source>
        <strain evidence="2 3">DSM 45175</strain>
    </source>
</reference>
<gene>
    <name evidence="2" type="ORF">BDK92_4085</name>
</gene>
<organism evidence="2 3">
    <name type="scientific">Micromonospora pisi</name>
    <dbReference type="NCBI Taxonomy" id="589240"/>
    <lineage>
        <taxon>Bacteria</taxon>
        <taxon>Bacillati</taxon>
        <taxon>Actinomycetota</taxon>
        <taxon>Actinomycetes</taxon>
        <taxon>Micromonosporales</taxon>
        <taxon>Micromonosporaceae</taxon>
        <taxon>Micromonospora</taxon>
    </lineage>
</organism>
<evidence type="ECO:0000256" key="1">
    <source>
        <dbReference type="SAM" id="Phobius"/>
    </source>
</evidence>
<evidence type="ECO:0000313" key="3">
    <source>
        <dbReference type="Proteomes" id="UP000277671"/>
    </source>
</evidence>
<dbReference type="AlphaFoldDB" id="A0A495JNW3"/>
<name>A0A495JNW3_9ACTN</name>
<dbReference type="EMBL" id="RBKT01000001">
    <property type="protein sequence ID" value="RKR89729.1"/>
    <property type="molecule type" value="Genomic_DNA"/>
</dbReference>
<feature type="transmembrane region" description="Helical" evidence="1">
    <location>
        <begin position="350"/>
        <end position="369"/>
    </location>
</feature>
<sequence>MAAGLVVTAPVFAAVPRAAVPRAAVAVAADVDLAVTLDGTTLTNQTQRKTATATVTNHGTATAQGVRLHFSGRVDGEVINPSSVAFCPASATPTPPTTAPSLEVTVGGECGLPDLAPGQTLRLTSTIVRSAHGTGQVGEVTVRVSHGGTDRVPANDSATASIGFAEGAGPDLYARAWDGPADRAGTLTPVPPGGSADLRFEIGNHGAESVSGMVVTIGLPNHVMFAEESAGCAYDAARRNATCTYPDLSLVSARADRASDDRSFSAVRFRHPVRISRSAPAPARLDGGRVEVEPLLAGQLPPSGRLPEGATGLVATETVGAADSDRFTMSTVTRAGAAAGLPLTGTPTGLLGGLGLGVLVVGGGLVLLARQRRLVPVLPAT</sequence>
<dbReference type="Proteomes" id="UP000277671">
    <property type="component" value="Unassembled WGS sequence"/>
</dbReference>
<keyword evidence="3" id="KW-1185">Reference proteome</keyword>
<evidence type="ECO:0000313" key="2">
    <source>
        <dbReference type="EMBL" id="RKR89729.1"/>
    </source>
</evidence>
<keyword evidence="1" id="KW-1133">Transmembrane helix</keyword>
<accession>A0A495JNW3</accession>